<evidence type="ECO:0000313" key="4">
    <source>
        <dbReference type="EMBL" id="CUU65689.1"/>
    </source>
</evidence>
<dbReference type="InterPro" id="IPR003583">
    <property type="entry name" value="Hlx-hairpin-Hlx_DNA-bd_motif"/>
</dbReference>
<evidence type="ECO:0000256" key="2">
    <source>
        <dbReference type="SAM" id="Phobius"/>
    </source>
</evidence>
<keyword evidence="2" id="KW-0472">Membrane</keyword>
<dbReference type="InterPro" id="IPR051675">
    <property type="entry name" value="Endo/Exo/Phosphatase_dom_1"/>
</dbReference>
<feature type="compositionally biased region" description="Gly residues" evidence="1">
    <location>
        <begin position="209"/>
        <end position="228"/>
    </location>
</feature>
<name>A0A0X2NLL4_9CORY</name>
<dbReference type="PANTHER" id="PTHR21180:SF32">
    <property type="entry name" value="ENDONUCLEASE_EXONUCLEASE_PHOSPHATASE FAMILY DOMAIN-CONTAINING PROTEIN 1"/>
    <property type="match status" value="1"/>
</dbReference>
<dbReference type="InterPro" id="IPR010994">
    <property type="entry name" value="RuvA_2-like"/>
</dbReference>
<protein>
    <submittedName>
        <fullName evidence="4">Competence protein ComEA helix-hairpin-helix repeat region</fullName>
    </submittedName>
</protein>
<dbReference type="PANTHER" id="PTHR21180">
    <property type="entry name" value="ENDONUCLEASE/EXONUCLEASE/PHOSPHATASE FAMILY DOMAIN-CONTAINING PROTEIN 1"/>
    <property type="match status" value="1"/>
</dbReference>
<dbReference type="NCBIfam" id="TIGR00426">
    <property type="entry name" value="competence protein ComEA helix-hairpin-helix repeat region"/>
    <property type="match status" value="1"/>
</dbReference>
<dbReference type="EMBL" id="FAUH01000005">
    <property type="protein sequence ID" value="CUU65689.1"/>
    <property type="molecule type" value="Genomic_DNA"/>
</dbReference>
<keyword evidence="5" id="KW-1185">Reference proteome</keyword>
<keyword evidence="2" id="KW-1133">Transmembrane helix</keyword>
<dbReference type="InterPro" id="IPR019554">
    <property type="entry name" value="Soluble_ligand-bd"/>
</dbReference>
<gene>
    <name evidence="4" type="ORF">CVAR292_01021</name>
</gene>
<reference evidence="5" key="1">
    <citation type="submission" date="2015-11" db="EMBL/GenBank/DDBJ databases">
        <authorList>
            <person name="Dugat-Bony E."/>
        </authorList>
    </citation>
    <scope>NUCLEOTIDE SEQUENCE [LARGE SCALE GENOMIC DNA]</scope>
    <source>
        <strain evidence="5">Mu292</strain>
    </source>
</reference>
<evidence type="ECO:0000256" key="1">
    <source>
        <dbReference type="SAM" id="MobiDB-lite"/>
    </source>
</evidence>
<accession>A0A0X2NLL4</accession>
<dbReference type="SMART" id="SM00278">
    <property type="entry name" value="HhH1"/>
    <property type="match status" value="2"/>
</dbReference>
<dbReference type="GO" id="GO:0003677">
    <property type="term" value="F:DNA binding"/>
    <property type="evidence" value="ECO:0007669"/>
    <property type="project" value="InterPro"/>
</dbReference>
<feature type="region of interest" description="Disordered" evidence="1">
    <location>
        <begin position="98"/>
        <end position="131"/>
    </location>
</feature>
<feature type="region of interest" description="Disordered" evidence="1">
    <location>
        <begin position="203"/>
        <end position="230"/>
    </location>
</feature>
<dbReference type="Pfam" id="PF10531">
    <property type="entry name" value="SLBB"/>
    <property type="match status" value="1"/>
</dbReference>
<dbReference type="GO" id="GO:0006281">
    <property type="term" value="P:DNA repair"/>
    <property type="evidence" value="ECO:0007669"/>
    <property type="project" value="InterPro"/>
</dbReference>
<dbReference type="Pfam" id="PF12836">
    <property type="entry name" value="HHH_3"/>
    <property type="match status" value="1"/>
</dbReference>
<dbReference type="Proteomes" id="UP000182498">
    <property type="component" value="Unassembled WGS sequence"/>
</dbReference>
<feature type="compositionally biased region" description="Low complexity" evidence="1">
    <location>
        <begin position="121"/>
        <end position="131"/>
    </location>
</feature>
<dbReference type="InterPro" id="IPR004509">
    <property type="entry name" value="Competence_ComEA_HhH"/>
</dbReference>
<dbReference type="AlphaFoldDB" id="A0A0X2NLL4"/>
<feature type="domain" description="Helix-hairpin-helix DNA-binding motif class 1" evidence="3">
    <location>
        <begin position="239"/>
        <end position="258"/>
    </location>
</feature>
<evidence type="ECO:0000313" key="5">
    <source>
        <dbReference type="Proteomes" id="UP000182498"/>
    </source>
</evidence>
<sequence length="291" mass="28993">MDGDAERNGELKGRTRRAAGSVKARIESLVQPVPGHELADVRFERRTAIGPRSARALTIIVAAVAVALGGGMLIGLLRGGGGDGGTVAVAGLSPTGAGQLTETPIAAESPSAGRPERDNNGDAGDTGNTGDTETVVIAVQGLVDRPGLHIVDAGTRLGEVLDLAGGVRPEAGLEGINLAEKVVDGLQLVVDAEGSRVTYPGQAVQAGGASTGGTTGGGDPGSDGGTGGEKVDINTADLAGLTTLSGVGEKTAQAIIDWREANGPFTAPEQLMEVKGIGPAKFEALRDAVSV</sequence>
<dbReference type="Gene3D" id="1.10.150.280">
    <property type="entry name" value="AF1531-like domain"/>
    <property type="match status" value="1"/>
</dbReference>
<dbReference type="GO" id="GO:0015628">
    <property type="term" value="P:protein secretion by the type II secretion system"/>
    <property type="evidence" value="ECO:0007669"/>
    <property type="project" value="TreeGrafter"/>
</dbReference>
<organism evidence="4 5">
    <name type="scientific">Corynebacterium variabile</name>
    <dbReference type="NCBI Taxonomy" id="1727"/>
    <lineage>
        <taxon>Bacteria</taxon>
        <taxon>Bacillati</taxon>
        <taxon>Actinomycetota</taxon>
        <taxon>Actinomycetes</taxon>
        <taxon>Mycobacteriales</taxon>
        <taxon>Corynebacteriaceae</taxon>
        <taxon>Corynebacterium</taxon>
    </lineage>
</organism>
<proteinExistence type="predicted"/>
<evidence type="ECO:0000259" key="3">
    <source>
        <dbReference type="SMART" id="SM00278"/>
    </source>
</evidence>
<dbReference type="GO" id="GO:0015627">
    <property type="term" value="C:type II protein secretion system complex"/>
    <property type="evidence" value="ECO:0007669"/>
    <property type="project" value="TreeGrafter"/>
</dbReference>
<keyword evidence="2" id="KW-0812">Transmembrane</keyword>
<dbReference type="SUPFAM" id="SSF47781">
    <property type="entry name" value="RuvA domain 2-like"/>
    <property type="match status" value="1"/>
</dbReference>
<feature type="transmembrane region" description="Helical" evidence="2">
    <location>
        <begin position="56"/>
        <end position="77"/>
    </location>
</feature>
<dbReference type="RefSeq" id="WP_255307637.1">
    <property type="nucleotide sequence ID" value="NZ_CAURZS010000011.1"/>
</dbReference>
<feature type="domain" description="Helix-hairpin-helix DNA-binding motif class 1" evidence="3">
    <location>
        <begin position="269"/>
        <end position="288"/>
    </location>
</feature>